<organism evidence="1 2">
    <name type="scientific">Planktothrix rubescens CCAP 1459/22</name>
    <dbReference type="NCBI Taxonomy" id="329571"/>
    <lineage>
        <taxon>Bacteria</taxon>
        <taxon>Bacillati</taxon>
        <taxon>Cyanobacteriota</taxon>
        <taxon>Cyanophyceae</taxon>
        <taxon>Oscillatoriophycideae</taxon>
        <taxon>Oscillatoriales</taxon>
        <taxon>Microcoleaceae</taxon>
        <taxon>Planktothrix</taxon>
    </lineage>
</organism>
<evidence type="ECO:0000313" key="2">
    <source>
        <dbReference type="Proteomes" id="UP000196521"/>
    </source>
</evidence>
<accession>A0A6J7ZMM0</accession>
<dbReference type="EMBL" id="CZCZ02000014">
    <property type="protein sequence ID" value="CAC5343858.1"/>
    <property type="molecule type" value="Genomic_DNA"/>
</dbReference>
<gene>
    <name evidence="1" type="ORF">PLAN_40273</name>
</gene>
<keyword evidence="2" id="KW-1185">Reference proteome</keyword>
<dbReference type="AlphaFoldDB" id="A0A6J7ZMM0"/>
<name>A0A6J7ZMM0_PLARU</name>
<evidence type="ECO:0000313" key="1">
    <source>
        <dbReference type="EMBL" id="CAC5343858.1"/>
    </source>
</evidence>
<sequence>MFNRKFAKLTILATIFTIGIVITAKPASARRGWNSYKLSDVTKNDEGNYCRYRLIPCGAGTGLCDSKHPKIGAYFRRINVNTSKVGECWDDYWSWW</sequence>
<proteinExistence type="predicted"/>
<dbReference type="Proteomes" id="UP000196521">
    <property type="component" value="Chromosome"/>
</dbReference>
<dbReference type="RefSeq" id="WP_026796666.1">
    <property type="nucleotide sequence ID" value="NZ_LR812490.1"/>
</dbReference>
<protein>
    <submittedName>
        <fullName evidence="1">Uncharacterized protein</fullName>
    </submittedName>
</protein>
<comment type="caution">
    <text evidence="1">The sequence shown here is derived from an EMBL/GenBank/DDBJ whole genome shotgun (WGS) entry which is preliminary data.</text>
</comment>
<reference evidence="1" key="1">
    <citation type="submission" date="2020-05" db="EMBL/GenBank/DDBJ databases">
        <authorList>
            <consortium name="Genoscope - CEA"/>
            <person name="William W."/>
        </authorList>
    </citation>
    <scope>NUCLEOTIDE SEQUENCE [LARGE SCALE GENOMIC DNA]</scope>
    <source>
        <strain evidence="1">PCC 7821</strain>
    </source>
</reference>
<dbReference type="EMBL" id="LR812490">
    <property type="protein sequence ID" value="CAC5343858.1"/>
    <property type="molecule type" value="Genomic_DNA"/>
</dbReference>